<keyword evidence="1" id="KW-1133">Transmembrane helix</keyword>
<evidence type="ECO:0000313" key="3">
    <source>
        <dbReference type="Proteomes" id="UP000006903"/>
    </source>
</evidence>
<dbReference type="Proteomes" id="UP000006903">
    <property type="component" value="Chromosome"/>
</dbReference>
<keyword evidence="1" id="KW-0812">Transmembrane</keyword>
<dbReference type="HOGENOM" id="CLU_999662_0_0_2"/>
<dbReference type="KEGG" id="dka:DKAM_0912"/>
<organism evidence="2 3">
    <name type="scientific">Desulfurococcus amylolyticus (strain DSM 18924 / JCM 16383 / VKM B-2413 / 1221n)</name>
    <name type="common">Desulfurococcus kamchatkensis</name>
    <dbReference type="NCBI Taxonomy" id="490899"/>
    <lineage>
        <taxon>Archaea</taxon>
        <taxon>Thermoproteota</taxon>
        <taxon>Thermoprotei</taxon>
        <taxon>Desulfurococcales</taxon>
        <taxon>Desulfurococcaceae</taxon>
        <taxon>Desulfurococcus</taxon>
    </lineage>
</organism>
<dbReference type="GeneID" id="7171044"/>
<gene>
    <name evidence="2" type="ordered locus">DKAM_0912</name>
</gene>
<sequence length="284" mass="32106">MHTYLVLRLRKKCARNFLVFLVLILLVSTYVLDTSQPKLVVSTYDLLVDQKYSDVFLLVDANGYITPPGPFTVRQNETVVVKLLVGNLSLPISELLNTNGTDLYVIDNQTSIFLPWKRIENLTLVTDIRLDLGIKPYSPYPPAFITLLEPGHWLVNFQSPYLFNVSINLYILPVDPVVEIHNNGWGTCKTYIKIYGASTFINTISIRVDPRSSRTIKINGTGQPVVVNSEVLWGPMVFSIEDGKLIMNLQSYIIPILTLETLITAIVMFTVCRKKQGTGKVRRK</sequence>
<protein>
    <submittedName>
        <fullName evidence="2">Uncharacterized protein</fullName>
    </submittedName>
</protein>
<proteinExistence type="predicted"/>
<dbReference type="EMBL" id="CP001140">
    <property type="protein sequence ID" value="ACL11238.1"/>
    <property type="molecule type" value="Genomic_DNA"/>
</dbReference>
<evidence type="ECO:0000313" key="2">
    <source>
        <dbReference type="EMBL" id="ACL11238.1"/>
    </source>
</evidence>
<name>B8D557_DESA1</name>
<dbReference type="eggNOG" id="arCOG11223">
    <property type="taxonomic scope" value="Archaea"/>
</dbReference>
<dbReference type="RefSeq" id="WP_012608579.1">
    <property type="nucleotide sequence ID" value="NC_011766.1"/>
</dbReference>
<keyword evidence="1" id="KW-0472">Membrane</keyword>
<accession>B8D557</accession>
<dbReference type="AlphaFoldDB" id="B8D557"/>
<feature type="transmembrane region" description="Helical" evidence="1">
    <location>
        <begin position="252"/>
        <end position="272"/>
    </location>
</feature>
<reference evidence="2 3" key="1">
    <citation type="journal article" date="2009" name="J. Bacteriol.">
        <title>Complete genome sequence of the anaerobic, protein-degrading hyperthermophilic crenarchaeon Desulfurococcus kamchatkensis.</title>
        <authorList>
            <person name="Ravin N.V."/>
            <person name="Mardanov A.V."/>
            <person name="Beletsky A.V."/>
            <person name="Kublanov I.V."/>
            <person name="Kolganova T.V."/>
            <person name="Lebedinsky A.V."/>
            <person name="Chernyh N.A."/>
            <person name="Bonch-Osmolovskaya E.A."/>
            <person name="Skryabin K.G."/>
        </authorList>
    </citation>
    <scope>NUCLEOTIDE SEQUENCE [LARGE SCALE GENOMIC DNA]</scope>
    <source>
        <strain evidence="3">DSM 18924 / JCM 16383 / VKM B-2413 / 1221n</strain>
    </source>
</reference>
<evidence type="ECO:0000256" key="1">
    <source>
        <dbReference type="SAM" id="Phobius"/>
    </source>
</evidence>